<dbReference type="SUPFAM" id="SSF57716">
    <property type="entry name" value="Glucocorticoid receptor-like (DNA-binding domain)"/>
    <property type="match status" value="1"/>
</dbReference>
<gene>
    <name evidence="7" type="ORF">ALC62_01536</name>
</gene>
<dbReference type="AlphaFoldDB" id="A0A195D4H9"/>
<dbReference type="InterPro" id="IPR006612">
    <property type="entry name" value="THAP_Znf"/>
</dbReference>
<dbReference type="GO" id="GO:0003677">
    <property type="term" value="F:DNA binding"/>
    <property type="evidence" value="ECO:0007669"/>
    <property type="project" value="UniProtKB-UniRule"/>
</dbReference>
<evidence type="ECO:0000313" key="8">
    <source>
        <dbReference type="Proteomes" id="UP000078542"/>
    </source>
</evidence>
<dbReference type="PROSITE" id="PS50950">
    <property type="entry name" value="ZF_THAP"/>
    <property type="match status" value="1"/>
</dbReference>
<organism evidence="7 8">
    <name type="scientific">Cyphomyrmex costatus</name>
    <dbReference type="NCBI Taxonomy" id="456900"/>
    <lineage>
        <taxon>Eukaryota</taxon>
        <taxon>Metazoa</taxon>
        <taxon>Ecdysozoa</taxon>
        <taxon>Arthropoda</taxon>
        <taxon>Hexapoda</taxon>
        <taxon>Insecta</taxon>
        <taxon>Pterygota</taxon>
        <taxon>Neoptera</taxon>
        <taxon>Endopterygota</taxon>
        <taxon>Hymenoptera</taxon>
        <taxon>Apocrita</taxon>
        <taxon>Aculeata</taxon>
        <taxon>Formicoidea</taxon>
        <taxon>Formicidae</taxon>
        <taxon>Myrmicinae</taxon>
        <taxon>Cyphomyrmex</taxon>
    </lineage>
</organism>
<keyword evidence="3" id="KW-0862">Zinc</keyword>
<feature type="domain" description="THAP-type" evidence="6">
    <location>
        <begin position="1"/>
        <end position="52"/>
    </location>
</feature>
<evidence type="ECO:0000259" key="6">
    <source>
        <dbReference type="PROSITE" id="PS50950"/>
    </source>
</evidence>
<name>A0A195D4H9_9HYME</name>
<dbReference type="Proteomes" id="UP000078542">
    <property type="component" value="Unassembled WGS sequence"/>
</dbReference>
<protein>
    <recommendedName>
        <fullName evidence="6">THAP-type domain-containing protein</fullName>
    </recommendedName>
</protein>
<dbReference type="GO" id="GO:0008270">
    <property type="term" value="F:zinc ion binding"/>
    <property type="evidence" value="ECO:0007669"/>
    <property type="project" value="UniProtKB-KW"/>
</dbReference>
<dbReference type="Pfam" id="PF05485">
    <property type="entry name" value="THAP"/>
    <property type="match status" value="1"/>
</dbReference>
<evidence type="ECO:0000256" key="2">
    <source>
        <dbReference type="ARBA" id="ARBA00022771"/>
    </source>
</evidence>
<evidence type="ECO:0000313" key="7">
    <source>
        <dbReference type="EMBL" id="KYN07334.1"/>
    </source>
</evidence>
<reference evidence="7 8" key="1">
    <citation type="submission" date="2016-03" db="EMBL/GenBank/DDBJ databases">
        <title>Cyphomyrmex costatus WGS genome.</title>
        <authorList>
            <person name="Nygaard S."/>
            <person name="Hu H."/>
            <person name="Boomsma J."/>
            <person name="Zhang G."/>
        </authorList>
    </citation>
    <scope>NUCLEOTIDE SEQUENCE [LARGE SCALE GENOMIC DNA]</scope>
    <source>
        <strain evidence="7">MS0001</strain>
        <tissue evidence="7">Whole body</tissue>
    </source>
</reference>
<keyword evidence="1" id="KW-0479">Metal-binding</keyword>
<dbReference type="EMBL" id="KQ976885">
    <property type="protein sequence ID" value="KYN07334.1"/>
    <property type="molecule type" value="Genomic_DNA"/>
</dbReference>
<evidence type="ECO:0000256" key="3">
    <source>
        <dbReference type="ARBA" id="ARBA00022833"/>
    </source>
</evidence>
<keyword evidence="4 5" id="KW-0238">DNA-binding</keyword>
<evidence type="ECO:0000256" key="4">
    <source>
        <dbReference type="ARBA" id="ARBA00023125"/>
    </source>
</evidence>
<sequence length="75" mass="8808">MKYWVAATGRNNWSPHSDARICGLHFVKNDYYNDINKAQKRFLKPDVIPTQHVHTTILQIFEQDTADKISECKFI</sequence>
<evidence type="ECO:0000256" key="1">
    <source>
        <dbReference type="ARBA" id="ARBA00022723"/>
    </source>
</evidence>
<keyword evidence="8" id="KW-1185">Reference proteome</keyword>
<evidence type="ECO:0000256" key="5">
    <source>
        <dbReference type="PROSITE-ProRule" id="PRU00309"/>
    </source>
</evidence>
<accession>A0A195D4H9</accession>
<proteinExistence type="predicted"/>
<keyword evidence="2 5" id="KW-0863">Zinc-finger</keyword>